<gene>
    <name evidence="1" type="ORF">LZD57_03445</name>
</gene>
<proteinExistence type="predicted"/>
<dbReference type="RefSeq" id="WP_233717722.1">
    <property type="nucleotide sequence ID" value="NZ_JAJUWU010000003.1"/>
</dbReference>
<dbReference type="AlphaFoldDB" id="A0A9X1NYG6"/>
<name>A0A9X1NYG6_9HYPH</name>
<sequence length="168" mass="17490">MTLLGGLAALSPSLAAAQTAAKTEDRLAAEPEALADPRIATAGRDARLRIHAPRAPTRLSLVLAPSAVDPGETVFVDVYLQQADAETQNAEDAGPGTARLSEADRSRLAGTVAFTKAEAVGEEEYFVVNVPPGMRFETGAAIVTLTLSGADAPLRNSAVELRQATLLR</sequence>
<evidence type="ECO:0000313" key="1">
    <source>
        <dbReference type="EMBL" id="MCE7027035.1"/>
    </source>
</evidence>
<keyword evidence="2" id="KW-1185">Reference proteome</keyword>
<protein>
    <submittedName>
        <fullName evidence="1">Uncharacterized protein</fullName>
    </submittedName>
</protein>
<dbReference type="Proteomes" id="UP001139035">
    <property type="component" value="Unassembled WGS sequence"/>
</dbReference>
<evidence type="ECO:0000313" key="2">
    <source>
        <dbReference type="Proteomes" id="UP001139035"/>
    </source>
</evidence>
<dbReference type="EMBL" id="JAJUWU010000003">
    <property type="protein sequence ID" value="MCE7027035.1"/>
    <property type="molecule type" value="Genomic_DNA"/>
</dbReference>
<reference evidence="1" key="1">
    <citation type="submission" date="2022-01" db="EMBL/GenBank/DDBJ databases">
        <title>Jiella avicenniae sp. nov., a novel endophytic bacterium isolated from bark of Avicennia marina.</title>
        <authorList>
            <person name="Tuo L."/>
        </authorList>
    </citation>
    <scope>NUCLEOTIDE SEQUENCE</scope>
    <source>
        <strain evidence="1">CBK1P-4</strain>
    </source>
</reference>
<accession>A0A9X1NYG6</accession>
<organism evidence="1 2">
    <name type="scientific">Jiella avicenniae</name>
    <dbReference type="NCBI Taxonomy" id="2907202"/>
    <lineage>
        <taxon>Bacteria</taxon>
        <taxon>Pseudomonadati</taxon>
        <taxon>Pseudomonadota</taxon>
        <taxon>Alphaproteobacteria</taxon>
        <taxon>Hyphomicrobiales</taxon>
        <taxon>Aurantimonadaceae</taxon>
        <taxon>Jiella</taxon>
    </lineage>
</organism>
<comment type="caution">
    <text evidence="1">The sequence shown here is derived from an EMBL/GenBank/DDBJ whole genome shotgun (WGS) entry which is preliminary data.</text>
</comment>